<feature type="chain" id="PRO_5034737315" description="non-specific serine/threonine protein kinase" evidence="16">
    <location>
        <begin position="24"/>
        <end position="951"/>
    </location>
</feature>
<keyword evidence="11" id="KW-0325">Glycoprotein</keyword>
<dbReference type="InterPro" id="IPR036426">
    <property type="entry name" value="Bulb-type_lectin_dom_sf"/>
</dbReference>
<protein>
    <recommendedName>
        <fullName evidence="2">non-specific serine/threonine protein kinase</fullName>
        <ecNumber evidence="2">2.7.11.1</ecNumber>
    </recommendedName>
</protein>
<dbReference type="InterPro" id="IPR003609">
    <property type="entry name" value="Pan_app"/>
</dbReference>
<dbReference type="AlphaFoldDB" id="A0A8D6ZJC2"/>
<dbReference type="SUPFAM" id="SSF51110">
    <property type="entry name" value="alpha-D-mannose-specific plant lectins"/>
    <property type="match status" value="1"/>
</dbReference>
<evidence type="ECO:0000313" key="20">
    <source>
        <dbReference type="EMBL" id="CAG1830836.1"/>
    </source>
</evidence>
<dbReference type="PANTHER" id="PTHR27002:SF1095">
    <property type="entry name" value="G-TYPE LECTIN S-RECEPTOR-LIKE SERINE_THREONINE-PROTEIN KINASE RKS1"/>
    <property type="match status" value="1"/>
</dbReference>
<feature type="binding site" evidence="14">
    <location>
        <position position="551"/>
    </location>
    <ligand>
        <name>ATP</name>
        <dbReference type="ChEBI" id="CHEBI:30616"/>
    </ligand>
</feature>
<dbReference type="GO" id="GO:0004674">
    <property type="term" value="F:protein serine/threonine kinase activity"/>
    <property type="evidence" value="ECO:0007669"/>
    <property type="project" value="UniProtKB-KW"/>
</dbReference>
<name>A0A8D6ZJC2_MUSAM</name>
<dbReference type="GO" id="GO:0051707">
    <property type="term" value="P:response to other organism"/>
    <property type="evidence" value="ECO:0007669"/>
    <property type="project" value="UniProtKB-ARBA"/>
</dbReference>
<evidence type="ECO:0000256" key="6">
    <source>
        <dbReference type="ARBA" id="ARBA00022729"/>
    </source>
</evidence>
<dbReference type="CDD" id="cd01098">
    <property type="entry name" value="PAN_AP_plant"/>
    <property type="match status" value="1"/>
</dbReference>
<keyword evidence="15" id="KW-1133">Transmembrane helix</keyword>
<keyword evidence="3" id="KW-1003">Cell membrane</keyword>
<dbReference type="PROSITE" id="PS50948">
    <property type="entry name" value="PAN"/>
    <property type="match status" value="1"/>
</dbReference>
<evidence type="ECO:0000256" key="13">
    <source>
        <dbReference type="ARBA" id="ARBA00048679"/>
    </source>
</evidence>
<dbReference type="FunFam" id="3.30.200.20:FF:000195">
    <property type="entry name" value="G-type lectin S-receptor-like serine/threonine-protein kinase"/>
    <property type="match status" value="2"/>
</dbReference>
<evidence type="ECO:0000256" key="15">
    <source>
        <dbReference type="SAM" id="Phobius"/>
    </source>
</evidence>
<gene>
    <name evidence="20" type="ORF">GSMUA_340890.1</name>
</gene>
<dbReference type="PANTHER" id="PTHR27002">
    <property type="entry name" value="RECEPTOR-LIKE SERINE/THREONINE-PROTEIN KINASE SD1-8"/>
    <property type="match status" value="1"/>
</dbReference>
<feature type="domain" description="Protein kinase" evidence="17">
    <location>
        <begin position="523"/>
        <end position="794"/>
    </location>
</feature>
<accession>A0A8D6ZJC2</accession>
<keyword evidence="9 14" id="KW-0067">ATP-binding</keyword>
<keyword evidence="7 14" id="KW-0547">Nucleotide-binding</keyword>
<dbReference type="PROSITE" id="PS00108">
    <property type="entry name" value="PROTEIN_KINASE_ST"/>
    <property type="match status" value="1"/>
</dbReference>
<evidence type="ECO:0000259" key="18">
    <source>
        <dbReference type="PROSITE" id="PS50927"/>
    </source>
</evidence>
<dbReference type="SMART" id="SM00108">
    <property type="entry name" value="B_lectin"/>
    <property type="match status" value="1"/>
</dbReference>
<dbReference type="InterPro" id="IPR008271">
    <property type="entry name" value="Ser/Thr_kinase_AS"/>
</dbReference>
<dbReference type="SUPFAM" id="SSF56112">
    <property type="entry name" value="Protein kinase-like (PK-like)"/>
    <property type="match status" value="2"/>
</dbReference>
<reference evidence="20" key="1">
    <citation type="submission" date="2021-03" db="EMBL/GenBank/DDBJ databases">
        <authorList>
            <consortium name="Genoscope - CEA"/>
            <person name="William W."/>
        </authorList>
    </citation>
    <scope>NUCLEOTIDE SEQUENCE</scope>
    <source>
        <strain evidence="20">Doubled-haploid Pahang</strain>
    </source>
</reference>
<evidence type="ECO:0000256" key="14">
    <source>
        <dbReference type="PROSITE-ProRule" id="PRU10141"/>
    </source>
</evidence>
<evidence type="ECO:0000259" key="17">
    <source>
        <dbReference type="PROSITE" id="PS50011"/>
    </source>
</evidence>
<dbReference type="Gene3D" id="1.10.510.10">
    <property type="entry name" value="Transferase(Phosphotransferase) domain 1"/>
    <property type="match status" value="1"/>
</dbReference>
<keyword evidence="10" id="KW-1015">Disulfide bond</keyword>
<dbReference type="PROSITE" id="PS00107">
    <property type="entry name" value="PROTEIN_KINASE_ATP"/>
    <property type="match status" value="2"/>
</dbReference>
<keyword evidence="6 16" id="KW-0732">Signal</keyword>
<dbReference type="Gene3D" id="3.30.200.20">
    <property type="entry name" value="Phosphorylase Kinase, domain 1"/>
    <property type="match status" value="2"/>
</dbReference>
<dbReference type="PROSITE" id="PS50011">
    <property type="entry name" value="PROTEIN_KINASE_DOM"/>
    <property type="match status" value="2"/>
</dbReference>
<evidence type="ECO:0000256" key="2">
    <source>
        <dbReference type="ARBA" id="ARBA00012513"/>
    </source>
</evidence>
<feature type="domain" description="Protein kinase" evidence="17">
    <location>
        <begin position="856"/>
        <end position="951"/>
    </location>
</feature>
<evidence type="ECO:0000256" key="4">
    <source>
        <dbReference type="ARBA" id="ARBA00022527"/>
    </source>
</evidence>
<evidence type="ECO:0000256" key="10">
    <source>
        <dbReference type="ARBA" id="ARBA00023157"/>
    </source>
</evidence>
<feature type="domain" description="Apple" evidence="19">
    <location>
        <begin position="340"/>
        <end position="423"/>
    </location>
</feature>
<evidence type="ECO:0000256" key="12">
    <source>
        <dbReference type="ARBA" id="ARBA00047899"/>
    </source>
</evidence>
<dbReference type="GO" id="GO:0005886">
    <property type="term" value="C:plasma membrane"/>
    <property type="evidence" value="ECO:0007669"/>
    <property type="project" value="UniProtKB-SubCell"/>
</dbReference>
<evidence type="ECO:0000256" key="3">
    <source>
        <dbReference type="ARBA" id="ARBA00022475"/>
    </source>
</evidence>
<dbReference type="SMART" id="SM00220">
    <property type="entry name" value="S_TKc"/>
    <property type="match status" value="1"/>
</dbReference>
<dbReference type="FunFam" id="2.90.10.10:FF:000005">
    <property type="entry name" value="G-type lectin S-receptor-like serine/threonine-protein kinase"/>
    <property type="match status" value="1"/>
</dbReference>
<dbReference type="InterPro" id="IPR000719">
    <property type="entry name" value="Prot_kinase_dom"/>
</dbReference>
<evidence type="ECO:0000256" key="16">
    <source>
        <dbReference type="SAM" id="SignalP"/>
    </source>
</evidence>
<dbReference type="InterPro" id="IPR001480">
    <property type="entry name" value="Bulb-type_lectin_dom"/>
</dbReference>
<dbReference type="InterPro" id="IPR017441">
    <property type="entry name" value="Protein_kinase_ATP_BS"/>
</dbReference>
<keyword evidence="15" id="KW-0812">Transmembrane</keyword>
<dbReference type="Pfam" id="PF07714">
    <property type="entry name" value="PK_Tyr_Ser-Thr"/>
    <property type="match status" value="2"/>
</dbReference>
<organism evidence="20">
    <name type="scientific">Musa acuminata subsp. malaccensis</name>
    <name type="common">Wild banana</name>
    <name type="synonym">Musa malaccensis</name>
    <dbReference type="NCBI Taxonomy" id="214687"/>
    <lineage>
        <taxon>Eukaryota</taxon>
        <taxon>Viridiplantae</taxon>
        <taxon>Streptophyta</taxon>
        <taxon>Embryophyta</taxon>
        <taxon>Tracheophyta</taxon>
        <taxon>Spermatophyta</taxon>
        <taxon>Magnoliopsida</taxon>
        <taxon>Liliopsida</taxon>
        <taxon>Zingiberales</taxon>
        <taxon>Musaceae</taxon>
        <taxon>Musa</taxon>
    </lineage>
</organism>
<feature type="domain" description="Bulb-type lectin" evidence="18">
    <location>
        <begin position="25"/>
        <end position="150"/>
    </location>
</feature>
<dbReference type="FunFam" id="1.10.510.10:FF:000060">
    <property type="entry name" value="G-type lectin S-receptor-like serine/threonine-protein kinase"/>
    <property type="match status" value="1"/>
</dbReference>
<keyword evidence="15" id="KW-0472">Membrane</keyword>
<comment type="catalytic activity">
    <reaction evidence="12">
        <text>L-threonyl-[protein] + ATP = O-phospho-L-threonyl-[protein] + ADP + H(+)</text>
        <dbReference type="Rhea" id="RHEA:46608"/>
        <dbReference type="Rhea" id="RHEA-COMP:11060"/>
        <dbReference type="Rhea" id="RHEA-COMP:11605"/>
        <dbReference type="ChEBI" id="CHEBI:15378"/>
        <dbReference type="ChEBI" id="CHEBI:30013"/>
        <dbReference type="ChEBI" id="CHEBI:30616"/>
        <dbReference type="ChEBI" id="CHEBI:61977"/>
        <dbReference type="ChEBI" id="CHEBI:456216"/>
        <dbReference type="EC" id="2.7.11.1"/>
    </reaction>
</comment>
<dbReference type="PROSITE" id="PS50927">
    <property type="entry name" value="BULB_LECTIN"/>
    <property type="match status" value="1"/>
</dbReference>
<dbReference type="Pfam" id="PF00954">
    <property type="entry name" value="S_locus_glycop"/>
    <property type="match status" value="1"/>
</dbReference>
<dbReference type="SMART" id="SM00473">
    <property type="entry name" value="PAN_AP"/>
    <property type="match status" value="1"/>
</dbReference>
<evidence type="ECO:0000256" key="9">
    <source>
        <dbReference type="ARBA" id="ARBA00022840"/>
    </source>
</evidence>
<comment type="subcellular location">
    <subcellularLocation>
        <location evidence="1">Cell membrane</location>
        <topology evidence="1">Single-pass type I membrane protein</topology>
    </subcellularLocation>
</comment>
<feature type="signal peptide" evidence="16">
    <location>
        <begin position="1"/>
        <end position="23"/>
    </location>
</feature>
<dbReference type="EC" id="2.7.11.1" evidence="2"/>
<dbReference type="CDD" id="cd00028">
    <property type="entry name" value="B_lectin"/>
    <property type="match status" value="1"/>
</dbReference>
<dbReference type="InterPro" id="IPR011009">
    <property type="entry name" value="Kinase-like_dom_sf"/>
</dbReference>
<dbReference type="EMBL" id="HG996472">
    <property type="protein sequence ID" value="CAG1830836.1"/>
    <property type="molecule type" value="Genomic_DNA"/>
</dbReference>
<dbReference type="Gene3D" id="2.90.10.10">
    <property type="entry name" value="Bulb-type lectin domain"/>
    <property type="match status" value="1"/>
</dbReference>
<keyword evidence="4" id="KW-0723">Serine/threonine-protein kinase</keyword>
<evidence type="ECO:0000256" key="5">
    <source>
        <dbReference type="ARBA" id="ARBA00022679"/>
    </source>
</evidence>
<evidence type="ECO:0000256" key="7">
    <source>
        <dbReference type="ARBA" id="ARBA00022741"/>
    </source>
</evidence>
<evidence type="ECO:0000256" key="1">
    <source>
        <dbReference type="ARBA" id="ARBA00004251"/>
    </source>
</evidence>
<feature type="transmembrane region" description="Helical" evidence="15">
    <location>
        <begin position="783"/>
        <end position="803"/>
    </location>
</feature>
<evidence type="ECO:0000259" key="19">
    <source>
        <dbReference type="PROSITE" id="PS50948"/>
    </source>
</evidence>
<dbReference type="Pfam" id="PF01453">
    <property type="entry name" value="B_lectin"/>
    <property type="match status" value="1"/>
</dbReference>
<proteinExistence type="predicted"/>
<dbReference type="InterPro" id="IPR001245">
    <property type="entry name" value="Ser-Thr/Tyr_kinase_cat_dom"/>
</dbReference>
<keyword evidence="8" id="KW-0418">Kinase</keyword>
<dbReference type="InterPro" id="IPR000858">
    <property type="entry name" value="S_locus_glycoprot_dom"/>
</dbReference>
<feature type="binding site" evidence="14">
    <location>
        <position position="884"/>
    </location>
    <ligand>
        <name>ATP</name>
        <dbReference type="ChEBI" id="CHEBI:30616"/>
    </ligand>
</feature>
<dbReference type="Pfam" id="PF08276">
    <property type="entry name" value="PAN_2"/>
    <property type="match status" value="1"/>
</dbReference>
<evidence type="ECO:0000256" key="8">
    <source>
        <dbReference type="ARBA" id="ARBA00022777"/>
    </source>
</evidence>
<comment type="catalytic activity">
    <reaction evidence="13">
        <text>L-seryl-[protein] + ATP = O-phospho-L-seryl-[protein] + ADP + H(+)</text>
        <dbReference type="Rhea" id="RHEA:17989"/>
        <dbReference type="Rhea" id="RHEA-COMP:9863"/>
        <dbReference type="Rhea" id="RHEA-COMP:11604"/>
        <dbReference type="ChEBI" id="CHEBI:15378"/>
        <dbReference type="ChEBI" id="CHEBI:29999"/>
        <dbReference type="ChEBI" id="CHEBI:30616"/>
        <dbReference type="ChEBI" id="CHEBI:83421"/>
        <dbReference type="ChEBI" id="CHEBI:456216"/>
        <dbReference type="EC" id="2.7.11.1"/>
    </reaction>
</comment>
<dbReference type="GO" id="GO:0048544">
    <property type="term" value="P:recognition of pollen"/>
    <property type="evidence" value="ECO:0007669"/>
    <property type="project" value="InterPro"/>
</dbReference>
<keyword evidence="5" id="KW-0808">Transferase</keyword>
<sequence>MTRLLPYAITLLLSSASHMLLHASDDRLTPGEFISRNETLVSDGGAFALGFFSPTNSTTDFYVGMWYNDIPEKSVIWVANREKSITDSSATLRISDDSNLVVVDAKGGLLWSSNLSGLGAPGSDAAAVLLDSGNLVLRADSNRILWQSFDHPTDTMLPGVKIQYNRSSHSAIYITSWKDADDPSPGDYSLGVDPSTCLQCLIWSKSKPYWRSQVWAGILFSGERVPNSTSMTYVSVIADEDAISVTLSVSDRSPHIRYTMNYSGQIELLSWDHGSKHWRTWSLPNGECERYGWCGGFAYCDTTRLVPQCRCLEGFEPKVESEWESGKNSAGCNRKKALRCGDEGDEFVRVEGMKLPDNFVFLRNTNFSGCRSQCLANCSCTAYAYSELPVGNATISRCLVWMGELIDTNMVSRAGEDLYLRLMDPSLEYYGDNANDDTHIVNDSKTRKVAIAASVSAALFSLACIFVLWRCGKVLKGRYVDPSCYMRVLATKSTDEFVQGETDRDPELPQIDFGNLLLATNNFSESNKLGKGGFGIVYKGKLSGGQEIAVKRLVRGSGQGLEEFKNEVILIAKLQHRNLVRLLGCCIHGEEKLLVYEYMPNKSLDFLLFADPTQKTKLDWGKRFNIIKGIARALLYLHQDSRLRIIHRDLKASNVLLDEEMNPKVSDFGLARIFGGNQDEGNTDRVVGTYGYMSPEYAMEGLFSVKSDVYSYGVLLLEIVSGFRNSSFPLAMDSPNLLAYAWQLWNEGNAEDYVDPSIAGTCARAEVVRNIHVGLLKSKTRKVAIAASVSAALFSLACIFVLWRCGKVLKGRYVDPSCYMRVLATKSYEFVQGETDRDPELPQIDFGNLLLATNNFSESNKLGKGGFGIVYKGKLSGGQEIAVKRLVRGSGQGLEEFKNEVILIAKLQHRNLVRLLGCCIHGEEKLLVYEYMPNKSLDFLLFGSSYSSTFL</sequence>
<evidence type="ECO:0000256" key="11">
    <source>
        <dbReference type="ARBA" id="ARBA00023180"/>
    </source>
</evidence>
<dbReference type="GO" id="GO:0005524">
    <property type="term" value="F:ATP binding"/>
    <property type="evidence" value="ECO:0007669"/>
    <property type="project" value="UniProtKB-UniRule"/>
</dbReference>